<feature type="transmembrane region" description="Helical" evidence="1">
    <location>
        <begin position="47"/>
        <end position="65"/>
    </location>
</feature>
<name>A0A426TSP2_9CHLR</name>
<reference evidence="2 3" key="1">
    <citation type="submission" date="2018-12" db="EMBL/GenBank/DDBJ databases">
        <title>Genome Sequence of Candidatus Viridilinea halotolerans isolated from saline sulfide-rich spring.</title>
        <authorList>
            <person name="Grouzdev D.S."/>
            <person name="Burganskaya E.I."/>
            <person name="Krutkina M.S."/>
            <person name="Sukhacheva M.V."/>
            <person name="Gorlenko V.M."/>
        </authorList>
    </citation>
    <scope>NUCLEOTIDE SEQUENCE [LARGE SCALE GENOMIC DNA]</scope>
    <source>
        <strain evidence="2">Chok-6</strain>
    </source>
</reference>
<evidence type="ECO:0000313" key="2">
    <source>
        <dbReference type="EMBL" id="RRR67176.1"/>
    </source>
</evidence>
<evidence type="ECO:0000256" key="1">
    <source>
        <dbReference type="SAM" id="Phobius"/>
    </source>
</evidence>
<dbReference type="AlphaFoldDB" id="A0A426TSP2"/>
<comment type="caution">
    <text evidence="2">The sequence shown here is derived from an EMBL/GenBank/DDBJ whole genome shotgun (WGS) entry which is preliminary data.</text>
</comment>
<organism evidence="2 3">
    <name type="scientific">Candidatus Viridilinea halotolerans</name>
    <dbReference type="NCBI Taxonomy" id="2491704"/>
    <lineage>
        <taxon>Bacteria</taxon>
        <taxon>Bacillati</taxon>
        <taxon>Chloroflexota</taxon>
        <taxon>Chloroflexia</taxon>
        <taxon>Chloroflexales</taxon>
        <taxon>Chloroflexineae</taxon>
        <taxon>Oscillochloridaceae</taxon>
        <taxon>Candidatus Viridilinea</taxon>
    </lineage>
</organism>
<dbReference type="EMBL" id="RSAS01000805">
    <property type="protein sequence ID" value="RRR67176.1"/>
    <property type="molecule type" value="Genomic_DNA"/>
</dbReference>
<evidence type="ECO:0000313" key="3">
    <source>
        <dbReference type="Proteomes" id="UP000280307"/>
    </source>
</evidence>
<feature type="transmembrane region" description="Helical" evidence="1">
    <location>
        <begin position="23"/>
        <end position="41"/>
    </location>
</feature>
<gene>
    <name evidence="2" type="ORF">EI684_19345</name>
</gene>
<feature type="transmembrane region" description="Helical" evidence="1">
    <location>
        <begin position="101"/>
        <end position="119"/>
    </location>
</feature>
<keyword evidence="1" id="KW-0472">Membrane</keyword>
<keyword evidence="1" id="KW-1133">Transmembrane helix</keyword>
<dbReference type="Proteomes" id="UP000280307">
    <property type="component" value="Unassembled WGS sequence"/>
</dbReference>
<keyword evidence="1" id="KW-0812">Transmembrane</keyword>
<feature type="transmembrane region" description="Helical" evidence="1">
    <location>
        <begin position="77"/>
        <end position="95"/>
    </location>
</feature>
<accession>A0A426TSP2</accession>
<protein>
    <submittedName>
        <fullName evidence="2">Uncharacterized protein</fullName>
    </submittedName>
</protein>
<sequence length="145" mass="15574">MYNGDNGGGGNYTRIGGFAIKPMYLYIAGIIAVLVAVFLVMRFLNTSLVMHFGAYAGALLLIGNLRELIGQSYGERGSIALLNVMVGGALLFAWVAQFFGAIFWLPALLLAAIATPLIFGRGAIYRGYITAAHGAVDTLRRTVRR</sequence>
<proteinExistence type="predicted"/>